<dbReference type="EMBL" id="BGZK01001764">
    <property type="protein sequence ID" value="GBP85871.1"/>
    <property type="molecule type" value="Genomic_DNA"/>
</dbReference>
<dbReference type="Proteomes" id="UP000299102">
    <property type="component" value="Unassembled WGS sequence"/>
</dbReference>
<evidence type="ECO:0000256" key="1">
    <source>
        <dbReference type="SAM" id="MobiDB-lite"/>
    </source>
</evidence>
<gene>
    <name evidence="2" type="ORF">EVAR_65447_1</name>
</gene>
<keyword evidence="3" id="KW-1185">Reference proteome</keyword>
<accession>A0A4C1ZAQ4</accession>
<protein>
    <submittedName>
        <fullName evidence="2">Uncharacterized protein</fullName>
    </submittedName>
</protein>
<comment type="caution">
    <text evidence="2">The sequence shown here is derived from an EMBL/GenBank/DDBJ whole genome shotgun (WGS) entry which is preliminary data.</text>
</comment>
<dbReference type="AlphaFoldDB" id="A0A4C1ZAQ4"/>
<sequence>MRLRPPLRATSYALRKALPVIKCNKVASQRQRPVAPAALRNRDTRGRGVRDLLICVRLALDDGSCETDGRPRPAPPGRPAPRARPGPRRRAAASSRRRRLIIGRIYGAHCCSANVLFYSRGGRAGRRPRPADLIRTLAERFFSPPRIGA</sequence>
<feature type="region of interest" description="Disordered" evidence="1">
    <location>
        <begin position="63"/>
        <end position="96"/>
    </location>
</feature>
<evidence type="ECO:0000313" key="3">
    <source>
        <dbReference type="Proteomes" id="UP000299102"/>
    </source>
</evidence>
<evidence type="ECO:0000313" key="2">
    <source>
        <dbReference type="EMBL" id="GBP85871.1"/>
    </source>
</evidence>
<organism evidence="2 3">
    <name type="scientific">Eumeta variegata</name>
    <name type="common">Bagworm moth</name>
    <name type="synonym">Eumeta japonica</name>
    <dbReference type="NCBI Taxonomy" id="151549"/>
    <lineage>
        <taxon>Eukaryota</taxon>
        <taxon>Metazoa</taxon>
        <taxon>Ecdysozoa</taxon>
        <taxon>Arthropoda</taxon>
        <taxon>Hexapoda</taxon>
        <taxon>Insecta</taxon>
        <taxon>Pterygota</taxon>
        <taxon>Neoptera</taxon>
        <taxon>Endopterygota</taxon>
        <taxon>Lepidoptera</taxon>
        <taxon>Glossata</taxon>
        <taxon>Ditrysia</taxon>
        <taxon>Tineoidea</taxon>
        <taxon>Psychidae</taxon>
        <taxon>Oiketicinae</taxon>
        <taxon>Eumeta</taxon>
    </lineage>
</organism>
<name>A0A4C1ZAQ4_EUMVA</name>
<proteinExistence type="predicted"/>
<feature type="compositionally biased region" description="Pro residues" evidence="1">
    <location>
        <begin position="72"/>
        <end position="84"/>
    </location>
</feature>
<feature type="compositionally biased region" description="Basic residues" evidence="1">
    <location>
        <begin position="85"/>
        <end position="96"/>
    </location>
</feature>
<reference evidence="2 3" key="1">
    <citation type="journal article" date="2019" name="Commun. Biol.">
        <title>The bagworm genome reveals a unique fibroin gene that provides high tensile strength.</title>
        <authorList>
            <person name="Kono N."/>
            <person name="Nakamura H."/>
            <person name="Ohtoshi R."/>
            <person name="Tomita M."/>
            <person name="Numata K."/>
            <person name="Arakawa K."/>
        </authorList>
    </citation>
    <scope>NUCLEOTIDE SEQUENCE [LARGE SCALE GENOMIC DNA]</scope>
</reference>